<reference evidence="3" key="2">
    <citation type="submission" date="2025-09" db="UniProtKB">
        <authorList>
            <consortium name="Ensembl"/>
        </authorList>
    </citation>
    <scope>IDENTIFICATION</scope>
</reference>
<organism evidence="3 4">
    <name type="scientific">Gadus morhua</name>
    <name type="common">Atlantic cod</name>
    <dbReference type="NCBI Taxonomy" id="8049"/>
    <lineage>
        <taxon>Eukaryota</taxon>
        <taxon>Metazoa</taxon>
        <taxon>Chordata</taxon>
        <taxon>Craniata</taxon>
        <taxon>Vertebrata</taxon>
        <taxon>Euteleostomi</taxon>
        <taxon>Actinopterygii</taxon>
        <taxon>Neopterygii</taxon>
        <taxon>Teleostei</taxon>
        <taxon>Neoteleostei</taxon>
        <taxon>Acanthomorphata</taxon>
        <taxon>Zeiogadaria</taxon>
        <taxon>Gadariae</taxon>
        <taxon>Gadiformes</taxon>
        <taxon>Gadoidei</taxon>
        <taxon>Gadidae</taxon>
        <taxon>Gadus</taxon>
    </lineage>
</organism>
<dbReference type="Gene3D" id="3.30.420.10">
    <property type="entry name" value="Ribonuclease H-like superfamily/Ribonuclease H"/>
    <property type="match status" value="1"/>
</dbReference>
<dbReference type="Pfam" id="PF22938">
    <property type="entry name" value="Integrase_p58_C"/>
    <property type="match status" value="1"/>
</dbReference>
<dbReference type="GO" id="GO:0003676">
    <property type="term" value="F:nucleic acid binding"/>
    <property type="evidence" value="ECO:0007669"/>
    <property type="project" value="InterPro"/>
</dbReference>
<evidence type="ECO:0000313" key="4">
    <source>
        <dbReference type="Proteomes" id="UP000694546"/>
    </source>
</evidence>
<dbReference type="InterPro" id="IPR001584">
    <property type="entry name" value="Integrase_cat-core"/>
</dbReference>
<dbReference type="OMA" id="PSSACKV"/>
<reference evidence="3" key="1">
    <citation type="submission" date="2025-08" db="UniProtKB">
        <authorList>
            <consortium name="Ensembl"/>
        </authorList>
    </citation>
    <scope>IDENTIFICATION</scope>
</reference>
<feature type="region of interest" description="Disordered" evidence="1">
    <location>
        <begin position="300"/>
        <end position="343"/>
    </location>
</feature>
<dbReference type="SUPFAM" id="SSF53098">
    <property type="entry name" value="Ribonuclease H-like"/>
    <property type="match status" value="1"/>
</dbReference>
<dbReference type="GeneTree" id="ENSGT01050000244855"/>
<dbReference type="InterPro" id="IPR054465">
    <property type="entry name" value="Integrase_p58-like_C"/>
</dbReference>
<dbReference type="InterPro" id="IPR050951">
    <property type="entry name" value="Retrovirus_Pol_polyprotein"/>
</dbReference>
<dbReference type="InterPro" id="IPR036397">
    <property type="entry name" value="RNaseH_sf"/>
</dbReference>
<feature type="domain" description="Integrase catalytic" evidence="2">
    <location>
        <begin position="3"/>
        <end position="161"/>
    </location>
</feature>
<accession>A0A8C5FGL6</accession>
<dbReference type="PANTHER" id="PTHR37984:SF15">
    <property type="entry name" value="INTEGRASE CATALYTIC DOMAIN-CONTAINING PROTEIN"/>
    <property type="match status" value="1"/>
</dbReference>
<dbReference type="FunFam" id="3.30.420.10:FF:000032">
    <property type="entry name" value="Retrovirus-related Pol polyprotein from transposon 297-like Protein"/>
    <property type="match status" value="1"/>
</dbReference>
<evidence type="ECO:0000256" key="1">
    <source>
        <dbReference type="SAM" id="MobiDB-lite"/>
    </source>
</evidence>
<sequence length="343" mass="38962">MPIIEVPFDRLALDIVGPLPKTSRGHRYILVLVDYATRYPEALPIRAATTKAVAKELILLFSLVGIAREVLTDQGTCFMSRVMKELLSLLQVKQLRTSVYHPQTDGLVERFNKTLKQMLKKAMDTDGKNWDQLLPHVLFAVREVPQASTGFSPFELLYGRRPRGLLDLAKEAWESRPSPHRTLVDHVEQVRDRMAQVWPIVRNHLKQAQLAQARVYNRGAQLRIFQPGDLVLVLIPMAECKFLAKWQGPYEVVDRVGEVNYRVRQPGRRKPTQLYHVNLLKQWRTGADPPAPEPLVLAARRDTPVVPYGRGPQPCPEARPRGSRPATPGRLLRDSREDHSGPA</sequence>
<proteinExistence type="predicted"/>
<dbReference type="PROSITE" id="PS50994">
    <property type="entry name" value="INTEGRASE"/>
    <property type="match status" value="1"/>
</dbReference>
<name>A0A8C5FGL6_GADMO</name>
<dbReference type="InterPro" id="IPR012337">
    <property type="entry name" value="RNaseH-like_sf"/>
</dbReference>
<dbReference type="Proteomes" id="UP000694546">
    <property type="component" value="Chromosome 16"/>
</dbReference>
<protein>
    <recommendedName>
        <fullName evidence="2">Integrase catalytic domain-containing protein</fullName>
    </recommendedName>
</protein>
<dbReference type="AlphaFoldDB" id="A0A8C5FGL6"/>
<evidence type="ECO:0000259" key="2">
    <source>
        <dbReference type="PROSITE" id="PS50994"/>
    </source>
</evidence>
<dbReference type="Pfam" id="PF00665">
    <property type="entry name" value="rve"/>
    <property type="match status" value="1"/>
</dbReference>
<keyword evidence="4" id="KW-1185">Reference proteome</keyword>
<dbReference type="GO" id="GO:0015074">
    <property type="term" value="P:DNA integration"/>
    <property type="evidence" value="ECO:0007669"/>
    <property type="project" value="InterPro"/>
</dbReference>
<evidence type="ECO:0000313" key="3">
    <source>
        <dbReference type="Ensembl" id="ENSGMOP00000035119.1"/>
    </source>
</evidence>
<dbReference type="PANTHER" id="PTHR37984">
    <property type="entry name" value="PROTEIN CBG26694"/>
    <property type="match status" value="1"/>
</dbReference>
<dbReference type="Ensembl" id="ENSGMOT00000046089.1">
    <property type="protein sequence ID" value="ENSGMOP00000035119.1"/>
    <property type="gene ID" value="ENSGMOG00000036699.1"/>
</dbReference>
<feature type="compositionally biased region" description="Basic and acidic residues" evidence="1">
    <location>
        <begin position="331"/>
        <end position="343"/>
    </location>
</feature>